<feature type="compositionally biased region" description="Basic and acidic residues" evidence="1">
    <location>
        <begin position="17"/>
        <end position="43"/>
    </location>
</feature>
<accession>A0A0N4T9J7</accession>
<evidence type="ECO:0000313" key="2">
    <source>
        <dbReference type="EMBL" id="VDN86034.1"/>
    </source>
</evidence>
<evidence type="ECO:0000313" key="3">
    <source>
        <dbReference type="Proteomes" id="UP000278627"/>
    </source>
</evidence>
<protein>
    <submittedName>
        <fullName evidence="2 4">Uncharacterized protein</fullName>
    </submittedName>
</protein>
<dbReference type="AlphaFoldDB" id="A0A0N4T9J7"/>
<reference evidence="2 3" key="2">
    <citation type="submission" date="2018-11" db="EMBL/GenBank/DDBJ databases">
        <authorList>
            <consortium name="Pathogen Informatics"/>
        </authorList>
    </citation>
    <scope>NUCLEOTIDE SEQUENCE [LARGE SCALE GENOMIC DNA]</scope>
</reference>
<evidence type="ECO:0000256" key="1">
    <source>
        <dbReference type="SAM" id="MobiDB-lite"/>
    </source>
</evidence>
<dbReference type="WBParaSite" id="BPAG_0000488401-mRNA-1">
    <property type="protein sequence ID" value="BPAG_0000488401-mRNA-1"/>
    <property type="gene ID" value="BPAG_0000488401"/>
</dbReference>
<reference evidence="4" key="1">
    <citation type="submission" date="2017-02" db="UniProtKB">
        <authorList>
            <consortium name="WormBaseParasite"/>
        </authorList>
    </citation>
    <scope>IDENTIFICATION</scope>
</reference>
<feature type="region of interest" description="Disordered" evidence="1">
    <location>
        <begin position="1"/>
        <end position="46"/>
    </location>
</feature>
<name>A0A0N4T9J7_BRUPA</name>
<gene>
    <name evidence="2" type="ORF">BPAG_LOCUS4848</name>
</gene>
<dbReference type="Proteomes" id="UP000278627">
    <property type="component" value="Unassembled WGS sequence"/>
</dbReference>
<keyword evidence="3" id="KW-1185">Reference proteome</keyword>
<proteinExistence type="predicted"/>
<organism evidence="4">
    <name type="scientific">Brugia pahangi</name>
    <name type="common">Filarial nematode worm</name>
    <dbReference type="NCBI Taxonomy" id="6280"/>
    <lineage>
        <taxon>Eukaryota</taxon>
        <taxon>Metazoa</taxon>
        <taxon>Ecdysozoa</taxon>
        <taxon>Nematoda</taxon>
        <taxon>Chromadorea</taxon>
        <taxon>Rhabditida</taxon>
        <taxon>Spirurina</taxon>
        <taxon>Spiruromorpha</taxon>
        <taxon>Filarioidea</taxon>
        <taxon>Onchocercidae</taxon>
        <taxon>Brugia</taxon>
    </lineage>
</organism>
<evidence type="ECO:0000313" key="4">
    <source>
        <dbReference type="WBParaSite" id="BPAG_0000488401-mRNA-1"/>
    </source>
</evidence>
<dbReference type="EMBL" id="UZAD01002796">
    <property type="protein sequence ID" value="VDN86034.1"/>
    <property type="molecule type" value="Genomic_DNA"/>
</dbReference>
<sequence length="104" mass="12186">MSLERPEETANGALLSNDEHLDEAKMEKKNDMKITDNDMKRTDNLQQRNDQSVLAFNKLQITNHGCTGDSRRSKLLFLWKYLTLRGLFRLLGKILSLFKYEIMH</sequence>